<dbReference type="SUPFAM" id="SSF69593">
    <property type="entry name" value="Glycerol-3-phosphate (1)-acyltransferase"/>
    <property type="match status" value="1"/>
</dbReference>
<proteinExistence type="predicted"/>
<feature type="domain" description="Phospholipid/glycerol acyltransferase" evidence="1">
    <location>
        <begin position="83"/>
        <end position="200"/>
    </location>
</feature>
<dbReference type="Proteomes" id="UP000487117">
    <property type="component" value="Unassembled WGS sequence"/>
</dbReference>
<dbReference type="InterPro" id="IPR002123">
    <property type="entry name" value="Plipid/glycerol_acylTrfase"/>
</dbReference>
<evidence type="ECO:0000259" key="1">
    <source>
        <dbReference type="SMART" id="SM00563"/>
    </source>
</evidence>
<protein>
    <recommendedName>
        <fullName evidence="1">Phospholipid/glycerol acyltransferase domain-containing protein</fullName>
    </recommendedName>
</protein>
<comment type="caution">
    <text evidence="2">The sequence shown here is derived from an EMBL/GenBank/DDBJ whole genome shotgun (WGS) entry which is preliminary data.</text>
</comment>
<dbReference type="AlphaFoldDB" id="A0A7V8FEQ4"/>
<dbReference type="Pfam" id="PF19576">
    <property type="entry name" value="Acyltransf_2"/>
    <property type="match status" value="1"/>
</dbReference>
<dbReference type="SMART" id="SM00563">
    <property type="entry name" value="PlsC"/>
    <property type="match status" value="1"/>
</dbReference>
<name>A0A7V8FEQ4_STEMA</name>
<organism evidence="2 3">
    <name type="scientific">Stenotrophomonas maltophilia</name>
    <name type="common">Pseudomonas maltophilia</name>
    <name type="synonym">Xanthomonas maltophilia</name>
    <dbReference type="NCBI Taxonomy" id="40324"/>
    <lineage>
        <taxon>Bacteria</taxon>
        <taxon>Pseudomonadati</taxon>
        <taxon>Pseudomonadota</taxon>
        <taxon>Gammaproteobacteria</taxon>
        <taxon>Lysobacterales</taxon>
        <taxon>Lysobacteraceae</taxon>
        <taxon>Stenotrophomonas</taxon>
        <taxon>Stenotrophomonas maltophilia group</taxon>
    </lineage>
</organism>
<dbReference type="EMBL" id="WNDS01000004">
    <property type="protein sequence ID" value="KAF1013960.1"/>
    <property type="molecule type" value="Genomic_DNA"/>
</dbReference>
<evidence type="ECO:0000313" key="2">
    <source>
        <dbReference type="EMBL" id="KAF1013960.1"/>
    </source>
</evidence>
<reference evidence="3" key="1">
    <citation type="journal article" date="2020" name="MBio">
        <title>Horizontal gene transfer to a defensive symbiont with a reduced genome amongst a multipartite beetle microbiome.</title>
        <authorList>
            <person name="Waterworth S.C."/>
            <person name="Florez L.V."/>
            <person name="Rees E.R."/>
            <person name="Hertweck C."/>
            <person name="Kaltenpoth M."/>
            <person name="Kwan J.C."/>
        </authorList>
    </citation>
    <scope>NUCLEOTIDE SEQUENCE [LARGE SCALE GENOMIC DNA]</scope>
</reference>
<dbReference type="GO" id="GO:0016746">
    <property type="term" value="F:acyltransferase activity"/>
    <property type="evidence" value="ECO:0007669"/>
    <property type="project" value="InterPro"/>
</dbReference>
<evidence type="ECO:0000313" key="3">
    <source>
        <dbReference type="Proteomes" id="UP000487117"/>
    </source>
</evidence>
<gene>
    <name evidence="2" type="ORF">GAK31_02983</name>
</gene>
<sequence length="327" mass="36213">MQALEQRLQQRFPDWFHGRRGQLARPLLRSVGRWSRFDQIEAFLQRSANLRGFGFVSAGLEFIDGQYQVDAAALARIPATGRLLIVANHPSGALDALALLDAVGRIRRDVRIVANDLLGAIGPLQDLLLPVRILGGKVQRASLQAVQRALEAEQCVIAFPAGGVSRLSLRGIRDGRWQRGFIRFARAVGAPVLPIRVDARNSALFYGASTLFKPAGTALLAREMFSRRGRPLRLQVGQPMQLGKGDPNAQLLAVRRTLYALGKGPQTAADAPWRARSRWPRRFRRRGWPRPSPVRPGWARPPMASRSCWRAAPPTARCCWSWAGCAS</sequence>
<accession>A0A7V8FEQ4</accession>
<dbReference type="InterPro" id="IPR045746">
    <property type="entry name" value="ACT14924-like_Acyltransf_dom"/>
</dbReference>